<reference evidence="6 7" key="1">
    <citation type="submission" date="2015-01" db="EMBL/GenBank/DDBJ databases">
        <title>The Genome Sequence of Ochroconis gallopava CBS43764.</title>
        <authorList>
            <consortium name="The Broad Institute Genomics Platform"/>
            <person name="Cuomo C."/>
            <person name="de Hoog S."/>
            <person name="Gorbushina A."/>
            <person name="Stielow B."/>
            <person name="Teixiera M."/>
            <person name="Abouelleil A."/>
            <person name="Chapman S.B."/>
            <person name="Priest M."/>
            <person name="Young S.K."/>
            <person name="Wortman J."/>
            <person name="Nusbaum C."/>
            <person name="Birren B."/>
        </authorList>
    </citation>
    <scope>NUCLEOTIDE SEQUENCE [LARGE SCALE GENOMIC DNA]</scope>
    <source>
        <strain evidence="6 7">CBS 43764</strain>
    </source>
</reference>
<dbReference type="RefSeq" id="XP_016213609.1">
    <property type="nucleotide sequence ID" value="XM_016358508.1"/>
</dbReference>
<feature type="domain" description="GED" evidence="4">
    <location>
        <begin position="610"/>
        <end position="701"/>
    </location>
</feature>
<dbReference type="Pfam" id="PF01031">
    <property type="entry name" value="Dynamin_M"/>
    <property type="match status" value="1"/>
</dbReference>
<dbReference type="InterPro" id="IPR030381">
    <property type="entry name" value="G_DYNAMIN_dom"/>
</dbReference>
<protein>
    <recommendedName>
        <fullName evidence="8">GED domain-containing protein</fullName>
    </recommendedName>
</protein>
<dbReference type="PANTHER" id="PTHR11566:SF66">
    <property type="entry name" value="INTERFERON-INDUCED GTP-BINDING PROTEIN MX"/>
    <property type="match status" value="1"/>
</dbReference>
<dbReference type="Gene3D" id="3.40.50.300">
    <property type="entry name" value="P-loop containing nucleotide triphosphate hydrolases"/>
    <property type="match status" value="1"/>
</dbReference>
<evidence type="ECO:0000256" key="2">
    <source>
        <dbReference type="ARBA" id="ARBA00023134"/>
    </source>
</evidence>
<gene>
    <name evidence="6" type="ORF">PV09_05047</name>
</gene>
<dbReference type="GO" id="GO:0003924">
    <property type="term" value="F:GTPase activity"/>
    <property type="evidence" value="ECO:0007669"/>
    <property type="project" value="InterPro"/>
</dbReference>
<dbReference type="AlphaFoldDB" id="A0A0D2AAV4"/>
<evidence type="ECO:0000313" key="6">
    <source>
        <dbReference type="EMBL" id="KIW03740.1"/>
    </source>
</evidence>
<dbReference type="GO" id="GO:0005874">
    <property type="term" value="C:microtubule"/>
    <property type="evidence" value="ECO:0007669"/>
    <property type="project" value="TreeGrafter"/>
</dbReference>
<dbReference type="GO" id="GO:0016559">
    <property type="term" value="P:peroxisome fission"/>
    <property type="evidence" value="ECO:0007669"/>
    <property type="project" value="TreeGrafter"/>
</dbReference>
<dbReference type="GeneID" id="27313020"/>
<dbReference type="GO" id="GO:0048312">
    <property type="term" value="P:intracellular distribution of mitochondria"/>
    <property type="evidence" value="ECO:0007669"/>
    <property type="project" value="TreeGrafter"/>
</dbReference>
<feature type="region of interest" description="Disordered" evidence="3">
    <location>
        <begin position="1"/>
        <end position="24"/>
    </location>
</feature>
<evidence type="ECO:0008006" key="8">
    <source>
        <dbReference type="Google" id="ProtNLM"/>
    </source>
</evidence>
<dbReference type="GO" id="GO:0005525">
    <property type="term" value="F:GTP binding"/>
    <property type="evidence" value="ECO:0007669"/>
    <property type="project" value="InterPro"/>
</dbReference>
<dbReference type="PROSITE" id="PS51718">
    <property type="entry name" value="G_DYNAMIN_2"/>
    <property type="match status" value="1"/>
</dbReference>
<dbReference type="GO" id="GO:0005739">
    <property type="term" value="C:mitochondrion"/>
    <property type="evidence" value="ECO:0007669"/>
    <property type="project" value="TreeGrafter"/>
</dbReference>
<dbReference type="GO" id="GO:0000266">
    <property type="term" value="P:mitochondrial fission"/>
    <property type="evidence" value="ECO:0007669"/>
    <property type="project" value="TreeGrafter"/>
</dbReference>
<dbReference type="GO" id="GO:0016020">
    <property type="term" value="C:membrane"/>
    <property type="evidence" value="ECO:0007669"/>
    <property type="project" value="TreeGrafter"/>
</dbReference>
<proteinExistence type="predicted"/>
<dbReference type="InterPro" id="IPR045063">
    <property type="entry name" value="Dynamin_N"/>
</dbReference>
<feature type="compositionally biased region" description="Polar residues" evidence="3">
    <location>
        <begin position="715"/>
        <end position="725"/>
    </location>
</feature>
<dbReference type="InterPro" id="IPR000375">
    <property type="entry name" value="Dynamin_stalk"/>
</dbReference>
<dbReference type="InterPro" id="IPR027417">
    <property type="entry name" value="P-loop_NTPase"/>
</dbReference>
<feature type="compositionally biased region" description="Pro residues" evidence="3">
    <location>
        <begin position="828"/>
        <end position="841"/>
    </location>
</feature>
<keyword evidence="2" id="KW-0342">GTP-binding</keyword>
<dbReference type="STRING" id="253628.A0A0D2AAV4"/>
<sequence>MTLMAHSSTRSADSGFSSGFMPTPNASPKQGLSYLVDNIDFGDEQRSLLDELDKLREHGVDKYVELPQIVVVGDQSSGKSSVLEAISELPFPRSSIRCTRFATQIKLRHSPEVSLKVGIIPDPKRTPQERQRLAQFQSEFPPNTPFEEIMDLATRYIVPDNKASFCSKDIFSIEMSGPSKPHLTIVDLPGLIQAANNHQSQADVDAIKELAYEYMKNQRTIILAIVSAASDLELQPVLAREARQFDPAGARTLGIITKPDKTETPEREAQFLELARNENIKFKLGWHVLRNRAPNEMNATSEERKNTEKKFFATTAWSQLGPEKLGIETLRTRLSKELIKHIIHEMPMVQQEIRSKLEEVRRQLDQLGERGTTPDEMRDELRDLMEKSQALTRSAMEGQYVDLYGPAFFHPTPQSPMEAIRKLRARLVIQNEGFAAEMSALGHLVELSDEPAGSPGGPGFQESHHPHRMTRAEFIRRHVEPLLEASPGLELRMDKNPLLVYTLFRNYSQNWPDIATRHIEEVQAICNDFLQEIIDFAWPVDMRPRAWQYFVEEKMEERLAEAHKEAGKLFKDRTRAAKPYDPEHTKKVMDWLAKKQQSAATSSILSDFAPDVFLQKMLVYYELTCKTFVSNIIVQVVERHLVDELDRIFNVMRLQEFDDSIITEIAAEDPSVRQLRAELKNRRRTLEAGERICRKYTARRDISLDLAPTAEVKSKSSTRPYNPNGNIAPAPRQIRKPITSNEAPLVHTSTEEIYHQPTYMREAAPPSLNRAASRATASTVDTQASANISNPGDSHMAAGYHRGNNRESYVPSEYRNDSANGYYDSAPNIPPRPAPSIPPKQPQDNVLMSEGPDSAKRGQGMRNIFTSRK</sequence>
<dbReference type="EMBL" id="KN847543">
    <property type="protein sequence ID" value="KIW03740.1"/>
    <property type="molecule type" value="Genomic_DNA"/>
</dbReference>
<feature type="domain" description="Dynamin-type G" evidence="5">
    <location>
        <begin position="63"/>
        <end position="347"/>
    </location>
</feature>
<evidence type="ECO:0000313" key="7">
    <source>
        <dbReference type="Proteomes" id="UP000053259"/>
    </source>
</evidence>
<evidence type="ECO:0000256" key="3">
    <source>
        <dbReference type="SAM" id="MobiDB-lite"/>
    </source>
</evidence>
<dbReference type="Proteomes" id="UP000053259">
    <property type="component" value="Unassembled WGS sequence"/>
</dbReference>
<dbReference type="VEuPathDB" id="FungiDB:PV09_05047"/>
<evidence type="ECO:0000256" key="1">
    <source>
        <dbReference type="ARBA" id="ARBA00022741"/>
    </source>
</evidence>
<name>A0A0D2AAV4_9PEZI</name>
<feature type="region of interest" description="Disordered" evidence="3">
    <location>
        <begin position="709"/>
        <end position="869"/>
    </location>
</feature>
<keyword evidence="1" id="KW-0547">Nucleotide-binding</keyword>
<keyword evidence="7" id="KW-1185">Reference proteome</keyword>
<dbReference type="InterPro" id="IPR020850">
    <property type="entry name" value="GED_dom"/>
</dbReference>
<dbReference type="SUPFAM" id="SSF52540">
    <property type="entry name" value="P-loop containing nucleoside triphosphate hydrolases"/>
    <property type="match status" value="1"/>
</dbReference>
<dbReference type="PROSITE" id="PS51388">
    <property type="entry name" value="GED"/>
    <property type="match status" value="1"/>
</dbReference>
<dbReference type="PANTHER" id="PTHR11566">
    <property type="entry name" value="DYNAMIN"/>
    <property type="match status" value="1"/>
</dbReference>
<feature type="compositionally biased region" description="Polar residues" evidence="3">
    <location>
        <begin position="1"/>
        <end position="17"/>
    </location>
</feature>
<dbReference type="InParanoid" id="A0A0D2AAV4"/>
<dbReference type="InterPro" id="IPR022812">
    <property type="entry name" value="Dynamin"/>
</dbReference>
<dbReference type="OrthoDB" id="415706at2759"/>
<dbReference type="Pfam" id="PF00350">
    <property type="entry name" value="Dynamin_N"/>
    <property type="match status" value="1"/>
</dbReference>
<accession>A0A0D2AAV4</accession>
<organism evidence="6 7">
    <name type="scientific">Verruconis gallopava</name>
    <dbReference type="NCBI Taxonomy" id="253628"/>
    <lineage>
        <taxon>Eukaryota</taxon>
        <taxon>Fungi</taxon>
        <taxon>Dikarya</taxon>
        <taxon>Ascomycota</taxon>
        <taxon>Pezizomycotina</taxon>
        <taxon>Dothideomycetes</taxon>
        <taxon>Pleosporomycetidae</taxon>
        <taxon>Venturiales</taxon>
        <taxon>Sympoventuriaceae</taxon>
        <taxon>Verruconis</taxon>
    </lineage>
</organism>
<evidence type="ECO:0000259" key="4">
    <source>
        <dbReference type="PROSITE" id="PS51388"/>
    </source>
</evidence>
<dbReference type="SMART" id="SM00053">
    <property type="entry name" value="DYNc"/>
    <property type="match status" value="1"/>
</dbReference>
<feature type="compositionally biased region" description="Polar residues" evidence="3">
    <location>
        <begin position="775"/>
        <end position="792"/>
    </location>
</feature>
<dbReference type="GO" id="GO:0006897">
    <property type="term" value="P:endocytosis"/>
    <property type="evidence" value="ECO:0007669"/>
    <property type="project" value="TreeGrafter"/>
</dbReference>
<dbReference type="PRINTS" id="PR00195">
    <property type="entry name" value="DYNAMIN"/>
</dbReference>
<evidence type="ECO:0000259" key="5">
    <source>
        <dbReference type="PROSITE" id="PS51718"/>
    </source>
</evidence>
<dbReference type="HOGENOM" id="CLU_008964_7_3_1"/>
<dbReference type="GO" id="GO:0008017">
    <property type="term" value="F:microtubule binding"/>
    <property type="evidence" value="ECO:0007669"/>
    <property type="project" value="TreeGrafter"/>
</dbReference>
<dbReference type="InterPro" id="IPR001401">
    <property type="entry name" value="Dynamin_GTPase"/>
</dbReference>
<dbReference type="FunFam" id="3.40.50.300:FF:001425">
    <property type="entry name" value="Dynamin GTPase, putative"/>
    <property type="match status" value="1"/>
</dbReference>
<dbReference type="CDD" id="cd08771">
    <property type="entry name" value="DLP_1"/>
    <property type="match status" value="1"/>
</dbReference>